<accession>A0A4Q0MEM0</accession>
<dbReference type="RefSeq" id="WP_128778325.1">
    <property type="nucleotide sequence ID" value="NZ_RYFI01000015.1"/>
</dbReference>
<proteinExistence type="predicted"/>
<dbReference type="EMBL" id="RYFI01000015">
    <property type="protein sequence ID" value="RXF71429.1"/>
    <property type="molecule type" value="Genomic_DNA"/>
</dbReference>
<gene>
    <name evidence="1" type="ORF">EK403_15220</name>
</gene>
<protein>
    <submittedName>
        <fullName evidence="1">Uncharacterized protein</fullName>
    </submittedName>
</protein>
<dbReference type="Proteomes" id="UP000289708">
    <property type="component" value="Unassembled WGS sequence"/>
</dbReference>
<name>A0A4Q0MEM0_9HYPH</name>
<dbReference type="AlphaFoldDB" id="A0A4Q0MEM0"/>
<dbReference type="OrthoDB" id="9841691at2"/>
<organism evidence="1 2">
    <name type="scientific">Hansschlegelia zhihuaiae</name>
    <dbReference type="NCBI Taxonomy" id="405005"/>
    <lineage>
        <taxon>Bacteria</taxon>
        <taxon>Pseudomonadati</taxon>
        <taxon>Pseudomonadota</taxon>
        <taxon>Alphaproteobacteria</taxon>
        <taxon>Hyphomicrobiales</taxon>
        <taxon>Methylopilaceae</taxon>
        <taxon>Hansschlegelia</taxon>
    </lineage>
</organism>
<comment type="caution">
    <text evidence="1">The sequence shown here is derived from an EMBL/GenBank/DDBJ whole genome shotgun (WGS) entry which is preliminary data.</text>
</comment>
<sequence>MDDDDDASPSTFAARVAIGADVASRLADHILLIRSRHGFAAFPGAEHVFHPQYSHGRARDDNKVASRSEGIRPVVYL</sequence>
<evidence type="ECO:0000313" key="1">
    <source>
        <dbReference type="EMBL" id="RXF71429.1"/>
    </source>
</evidence>
<evidence type="ECO:0000313" key="2">
    <source>
        <dbReference type="Proteomes" id="UP000289708"/>
    </source>
</evidence>
<reference evidence="1 2" key="1">
    <citation type="submission" date="2018-12" db="EMBL/GenBank/DDBJ databases">
        <title>bacterium Hansschlegelia zhihuaiae S113.</title>
        <authorList>
            <person name="He J."/>
        </authorList>
    </citation>
    <scope>NUCLEOTIDE SEQUENCE [LARGE SCALE GENOMIC DNA]</scope>
    <source>
        <strain evidence="1 2">S 113</strain>
    </source>
</reference>
<keyword evidence="2" id="KW-1185">Reference proteome</keyword>